<organism evidence="1 2">
    <name type="scientific">Pontivivens ytuae</name>
    <dbReference type="NCBI Taxonomy" id="2789856"/>
    <lineage>
        <taxon>Bacteria</taxon>
        <taxon>Pseudomonadati</taxon>
        <taxon>Pseudomonadota</taxon>
        <taxon>Alphaproteobacteria</taxon>
        <taxon>Rhodobacterales</taxon>
        <taxon>Paracoccaceae</taxon>
        <taxon>Pontivivens</taxon>
    </lineage>
</organism>
<dbReference type="EMBL" id="CP064942">
    <property type="protein sequence ID" value="QPH53272.1"/>
    <property type="molecule type" value="Genomic_DNA"/>
</dbReference>
<proteinExistence type="predicted"/>
<dbReference type="AlphaFoldDB" id="A0A7S9QCD4"/>
<dbReference type="Pfam" id="PF20001">
    <property type="entry name" value="DUF6428"/>
    <property type="match status" value="1"/>
</dbReference>
<evidence type="ECO:0000313" key="1">
    <source>
        <dbReference type="EMBL" id="QPH53272.1"/>
    </source>
</evidence>
<protein>
    <submittedName>
        <fullName evidence="1">Uncharacterized protein</fullName>
    </submittedName>
</protein>
<sequence length="145" mass="15325">MCARPTTLARLQADLLKSDAALPVIFATPEGEIGGGYHVTELTLADIRGIDCGGRQAQWREAGLELLDGPGGAHMTAGKLHAILRQSRMAVDGLAEAPLHVLFGHGNGTLGRYEVDGFARHGDRVEVRLSPGRARCKPMLAACCG</sequence>
<name>A0A7S9QCD4_9RHOB</name>
<dbReference type="KEGG" id="poz:I0K15_15980"/>
<keyword evidence="2" id="KW-1185">Reference proteome</keyword>
<dbReference type="InterPro" id="IPR045534">
    <property type="entry name" value="DUF6428"/>
</dbReference>
<reference evidence="1 2" key="1">
    <citation type="submission" date="2020-11" db="EMBL/GenBank/DDBJ databases">
        <title>Description of Pontivivens ytuae sp. nov. isolated from deep sea sediment of Mariana Trench.</title>
        <authorList>
            <person name="Wang Z."/>
            <person name="Sun Q.-L."/>
            <person name="Xu X.-D."/>
            <person name="Tang Y.-Z."/>
            <person name="Zhang J."/>
        </authorList>
    </citation>
    <scope>NUCLEOTIDE SEQUENCE [LARGE SCALE GENOMIC DNA]</scope>
    <source>
        <strain evidence="1 2">MT2928</strain>
    </source>
</reference>
<accession>A0A7S9QCD4</accession>
<evidence type="ECO:0000313" key="2">
    <source>
        <dbReference type="Proteomes" id="UP000594800"/>
    </source>
</evidence>
<dbReference type="RefSeq" id="WP_196102483.1">
    <property type="nucleotide sequence ID" value="NZ_CP064942.1"/>
</dbReference>
<dbReference type="Proteomes" id="UP000594800">
    <property type="component" value="Chromosome"/>
</dbReference>
<gene>
    <name evidence="1" type="ORF">I0K15_15980</name>
</gene>